<evidence type="ECO:0000256" key="9">
    <source>
        <dbReference type="ARBA" id="ARBA00023136"/>
    </source>
</evidence>
<gene>
    <name evidence="13" type="ORF">RSE6_09464</name>
</gene>
<proteinExistence type="inferred from homology"/>
<dbReference type="InterPro" id="IPR026082">
    <property type="entry name" value="ABCA"/>
</dbReference>
<dbReference type="GO" id="GO:0140359">
    <property type="term" value="F:ABC-type transporter activity"/>
    <property type="evidence" value="ECO:0007669"/>
    <property type="project" value="InterPro"/>
</dbReference>
<keyword evidence="7" id="KW-0067">ATP-binding</keyword>
<evidence type="ECO:0000256" key="3">
    <source>
        <dbReference type="ARBA" id="ARBA00022448"/>
    </source>
</evidence>
<comment type="similarity">
    <text evidence="2">Belongs to the ABC transporter superfamily. ABCA family.</text>
</comment>
<evidence type="ECO:0000259" key="12">
    <source>
        <dbReference type="PROSITE" id="PS50893"/>
    </source>
</evidence>
<feature type="transmembrane region" description="Helical" evidence="11">
    <location>
        <begin position="343"/>
        <end position="363"/>
    </location>
</feature>
<feature type="transmembrane region" description="Helical" evidence="11">
    <location>
        <begin position="1045"/>
        <end position="1064"/>
    </location>
</feature>
<keyword evidence="9 11" id="KW-0472">Membrane</keyword>
<evidence type="ECO:0000256" key="6">
    <source>
        <dbReference type="ARBA" id="ARBA00022741"/>
    </source>
</evidence>
<feature type="transmembrane region" description="Helical" evidence="11">
    <location>
        <begin position="1005"/>
        <end position="1030"/>
    </location>
</feature>
<protein>
    <submittedName>
        <fullName evidence="13">Related to ABC transporter</fullName>
    </submittedName>
</protein>
<accession>A0A1E1MHX6</accession>
<feature type="transmembrane region" description="Helical" evidence="11">
    <location>
        <begin position="1071"/>
        <end position="1093"/>
    </location>
</feature>
<dbReference type="GO" id="GO:0005524">
    <property type="term" value="F:ATP binding"/>
    <property type="evidence" value="ECO:0007669"/>
    <property type="project" value="UniProtKB-KW"/>
</dbReference>
<dbReference type="InterPro" id="IPR003439">
    <property type="entry name" value="ABC_transporter-like_ATP-bd"/>
</dbReference>
<dbReference type="GO" id="GO:0005319">
    <property type="term" value="F:lipid transporter activity"/>
    <property type="evidence" value="ECO:0007669"/>
    <property type="project" value="TreeGrafter"/>
</dbReference>
<dbReference type="Pfam" id="PF12698">
    <property type="entry name" value="ABC2_membrane_3"/>
    <property type="match status" value="1"/>
</dbReference>
<keyword evidence="5" id="KW-0677">Repeat</keyword>
<dbReference type="CDD" id="cd03263">
    <property type="entry name" value="ABC_subfamily_A"/>
    <property type="match status" value="1"/>
</dbReference>
<dbReference type="Proteomes" id="UP000177625">
    <property type="component" value="Unassembled WGS sequence"/>
</dbReference>
<feature type="transmembrane region" description="Helical" evidence="11">
    <location>
        <begin position="964"/>
        <end position="984"/>
    </location>
</feature>
<evidence type="ECO:0000256" key="8">
    <source>
        <dbReference type="ARBA" id="ARBA00022989"/>
    </source>
</evidence>
<dbReference type="InterPro" id="IPR003593">
    <property type="entry name" value="AAA+_ATPase"/>
</dbReference>
<evidence type="ECO:0000256" key="5">
    <source>
        <dbReference type="ARBA" id="ARBA00022737"/>
    </source>
</evidence>
<evidence type="ECO:0000256" key="4">
    <source>
        <dbReference type="ARBA" id="ARBA00022692"/>
    </source>
</evidence>
<comment type="subcellular location">
    <subcellularLocation>
        <location evidence="1">Membrane</location>
        <topology evidence="1">Multi-pass membrane protein</topology>
    </subcellularLocation>
</comment>
<feature type="transmembrane region" description="Helical" evidence="11">
    <location>
        <begin position="261"/>
        <end position="281"/>
    </location>
</feature>
<dbReference type="GO" id="GO:0016020">
    <property type="term" value="C:membrane"/>
    <property type="evidence" value="ECO:0007669"/>
    <property type="project" value="UniProtKB-SubCell"/>
</dbReference>
<evidence type="ECO:0000256" key="11">
    <source>
        <dbReference type="SAM" id="Phobius"/>
    </source>
</evidence>
<dbReference type="InterPro" id="IPR017871">
    <property type="entry name" value="ABC_transporter-like_CS"/>
</dbReference>
<evidence type="ECO:0000313" key="14">
    <source>
        <dbReference type="Proteomes" id="UP000177625"/>
    </source>
</evidence>
<organism evidence="13 14">
    <name type="scientific">Rhynchosporium secalis</name>
    <name type="common">Barley scald fungus</name>
    <dbReference type="NCBI Taxonomy" id="38038"/>
    <lineage>
        <taxon>Eukaryota</taxon>
        <taxon>Fungi</taxon>
        <taxon>Dikarya</taxon>
        <taxon>Ascomycota</taxon>
        <taxon>Pezizomycotina</taxon>
        <taxon>Leotiomycetes</taxon>
        <taxon>Helotiales</taxon>
        <taxon>Ploettnerulaceae</taxon>
        <taxon>Rhynchosporium</taxon>
    </lineage>
</organism>
<dbReference type="SUPFAM" id="SSF52540">
    <property type="entry name" value="P-loop containing nucleoside triphosphate hydrolases"/>
    <property type="match status" value="2"/>
</dbReference>
<sequence>MSSSAQQPTWRRIYLQTLILTHKNMLIFYKAPMVYRPPSLSLPDCRNTRLHLGQDEKLMGISLVPKPILTLASAIDTSPSKKLVFVMNGLPRESLNPIIAGVMNQPGMSVANPSIIEDSTLLFTECRQSTKATSNCFAAVVFTAFNETNVDYSIAVDGSLLRFKYGDYRKDETLLPTRILPLQWAIESQIGNFTIDEKPLSQCFSGYFGKEAVPAPTTPAKEGPRILFKKTSDILFLFITLLSGASTIASTHFVASLFSRAQLAGLCSSTFAFVLAIITLIASTTSKAITTQVLVLTLLFPPCAWATFISDVAMREFKLHAFSLDAGPYTDKFHEKLQRLDGYLYLIAFGLQIVLYTGAAYYIERKLWGITREYDLIDASDNVALRITDLSKTYNEKRPWYWPFMRKGSPVLAVDNLNLEVKTGSVTFLLGPNGGGKTTTLKCVAGMTAMDAGSRLELNESGLAFGVCPQSNAFWDTLTVEEHLDIWKRLKTAAYINPTEDGDDVLAECDLLEKGPAQAKTLSGGQMRKLQLAIAFVGGSKICCVDEASSGLDPLSRRNIWNIIQKGHSRRTVLVTTHFLDEADILADHIAIVYKGKLVCEGPGTSLKAQYGDDYIIRSEPDVNGETMVWRSSSSAEATRKILELEALDEDDNSYNVTFPTLEQVFLKVTSETAVHDQGGDGMVGEEETSKAIDEKIFAMENDHAEDIDLDVGHSVGLARQTLTLYKKRCTLLLHKSGWISYGISIMLPIILAAALVKFMYKFHRLETCEVNSIILRNQTEGQTSDMVGFPVVAALEDLVPTNIYIRGKNIPSTKLGPTSAFIGETQDQLFVNTLGRYFISSPTYADVDGHYVETNDIDPSEVPALALSTRGFVNSTDQMVESITEGARSSYDTFSLWASTPDKAIFFYNVYESTYDIGEQMKGFNYLTNRLGNATATNGNARLTTADLRIMRHPENKSDSSSMSIAILICLAFIAAGSIAVIYPAFEKNNRIRALHYSNGVSSFALWTGYLAFDMQFFLIESIVVWSVILGQPKLQQLWYEPSYILGAFILFGIATLLGTYVVSLFAKKAAFAIAAGIHCLLFALYTVSFVFNASLGNKYNVLQFGLGILSPGANLARAFFIASSSSDVLCGKYADNDVSRPFTYDRYGSVYANLIIQITFLVSVLFIYEYGSTDWVHHNITHRGVPSRLHYIIENSEAASPALADQTHAEKTATSTATSPPILSVSRVSKYFGKTFAVENVSFNISANETLALLGGNGAGKTTVINMIRGELKPNFGDIYLDGVSVARQPQKARMHIDVEVLCSGQGIEECRGERGSHFFKALNITIYEDLRVAALSGGTKRKLSVAIALLGNPRVLLLDEPSTGQDAGAKRILWKALQSISGNRAILLTTHSMEEAEALATNVAIMGTRMLAVGTLASLQETHGGAYSVRAVRSPEMESEETKRVVKEAFADGRGEVRNYEDAHGQVGWELEKGGRSWGGIMRVMEGLLGKRIDEDGERNGHLGGGSSMGAAGGSSVQRASGSMKVFQAYTVTGPTLEEVFMNVAREAGQVTSGF</sequence>
<feature type="domain" description="ABC transporter" evidence="12">
    <location>
        <begin position="1225"/>
        <end position="1435"/>
    </location>
</feature>
<keyword evidence="3" id="KW-0813">Transport</keyword>
<feature type="region of interest" description="Disordered" evidence="10">
    <location>
        <begin position="1498"/>
        <end position="1520"/>
    </location>
</feature>
<dbReference type="Gene3D" id="3.40.50.300">
    <property type="entry name" value="P-loop containing nucleotide triphosphate hydrolases"/>
    <property type="match status" value="2"/>
</dbReference>
<reference evidence="14" key="1">
    <citation type="submission" date="2016-03" db="EMBL/GenBank/DDBJ databases">
        <authorList>
            <person name="Guldener U."/>
        </authorList>
    </citation>
    <scope>NUCLEOTIDE SEQUENCE [LARGE SCALE GENOMIC DNA]</scope>
</reference>
<dbReference type="PROSITE" id="PS00211">
    <property type="entry name" value="ABC_TRANSPORTER_1"/>
    <property type="match status" value="1"/>
</dbReference>
<evidence type="ECO:0000256" key="7">
    <source>
        <dbReference type="ARBA" id="ARBA00022840"/>
    </source>
</evidence>
<keyword evidence="6" id="KW-0547">Nucleotide-binding</keyword>
<keyword evidence="14" id="KW-1185">Reference proteome</keyword>
<dbReference type="Pfam" id="PF00005">
    <property type="entry name" value="ABC_tran"/>
    <property type="match status" value="2"/>
</dbReference>
<dbReference type="SMART" id="SM00382">
    <property type="entry name" value="AAA"/>
    <property type="match status" value="2"/>
</dbReference>
<evidence type="ECO:0000313" key="13">
    <source>
        <dbReference type="EMBL" id="CZT48722.1"/>
    </source>
</evidence>
<feature type="transmembrane region" description="Helical" evidence="11">
    <location>
        <begin position="293"/>
        <end position="314"/>
    </location>
</feature>
<feature type="transmembrane region" description="Helical" evidence="11">
    <location>
        <begin position="1152"/>
        <end position="1170"/>
    </location>
</feature>
<evidence type="ECO:0000256" key="10">
    <source>
        <dbReference type="SAM" id="MobiDB-lite"/>
    </source>
</evidence>
<dbReference type="PANTHER" id="PTHR19229:SF36">
    <property type="entry name" value="ATP-BINDING CASSETTE SUB-FAMILY A MEMBER 2"/>
    <property type="match status" value="1"/>
</dbReference>
<keyword evidence="8 11" id="KW-1133">Transmembrane helix</keyword>
<dbReference type="InterPro" id="IPR027417">
    <property type="entry name" value="P-loop_NTPase"/>
</dbReference>
<evidence type="ECO:0000256" key="2">
    <source>
        <dbReference type="ARBA" id="ARBA00008869"/>
    </source>
</evidence>
<dbReference type="PROSITE" id="PS50893">
    <property type="entry name" value="ABC_TRANSPORTER_2"/>
    <property type="match status" value="2"/>
</dbReference>
<name>A0A1E1MHX6_RHYSE</name>
<feature type="transmembrane region" description="Helical" evidence="11">
    <location>
        <begin position="234"/>
        <end position="255"/>
    </location>
</feature>
<feature type="transmembrane region" description="Helical" evidence="11">
    <location>
        <begin position="739"/>
        <end position="761"/>
    </location>
</feature>
<dbReference type="PANTHER" id="PTHR19229">
    <property type="entry name" value="ATP-BINDING CASSETTE TRANSPORTER SUBFAMILY A ABCA"/>
    <property type="match status" value="1"/>
</dbReference>
<feature type="domain" description="ABC transporter" evidence="12">
    <location>
        <begin position="385"/>
        <end position="620"/>
    </location>
</feature>
<keyword evidence="4 11" id="KW-0812">Transmembrane</keyword>
<dbReference type="InterPro" id="IPR013525">
    <property type="entry name" value="ABC2_TM"/>
</dbReference>
<evidence type="ECO:0000256" key="1">
    <source>
        <dbReference type="ARBA" id="ARBA00004141"/>
    </source>
</evidence>
<dbReference type="EMBL" id="FJVC01000347">
    <property type="protein sequence ID" value="CZT48722.1"/>
    <property type="molecule type" value="Genomic_DNA"/>
</dbReference>
<dbReference type="GO" id="GO:0016887">
    <property type="term" value="F:ATP hydrolysis activity"/>
    <property type="evidence" value="ECO:0007669"/>
    <property type="project" value="InterPro"/>
</dbReference>
<feature type="compositionally biased region" description="Gly residues" evidence="10">
    <location>
        <begin position="1505"/>
        <end position="1516"/>
    </location>
</feature>